<feature type="transmembrane region" description="Helical" evidence="1">
    <location>
        <begin position="535"/>
        <end position="559"/>
    </location>
</feature>
<feature type="domain" description="AB hydrolase-1" evidence="2">
    <location>
        <begin position="96"/>
        <end position="243"/>
    </location>
</feature>
<keyword evidence="1" id="KW-0812">Transmembrane</keyword>
<dbReference type="InterPro" id="IPR000073">
    <property type="entry name" value="AB_hydrolase_1"/>
</dbReference>
<dbReference type="Proteomes" id="UP001500967">
    <property type="component" value="Unassembled WGS sequence"/>
</dbReference>
<dbReference type="EMBL" id="BAAAGX010000028">
    <property type="protein sequence ID" value="GAA0268248.1"/>
    <property type="molecule type" value="Genomic_DNA"/>
</dbReference>
<dbReference type="SUPFAM" id="SSF53474">
    <property type="entry name" value="alpha/beta-Hydrolases"/>
    <property type="match status" value="1"/>
</dbReference>
<evidence type="ECO:0000313" key="4">
    <source>
        <dbReference type="Proteomes" id="UP001500967"/>
    </source>
</evidence>
<protein>
    <recommendedName>
        <fullName evidence="2">AB hydrolase-1 domain-containing protein</fullName>
    </recommendedName>
</protein>
<keyword evidence="4" id="KW-1185">Reference proteome</keyword>
<name>A0ABP3EPH2_9ACTN</name>
<keyword evidence="1" id="KW-0472">Membrane</keyword>
<feature type="transmembrane region" description="Helical" evidence="1">
    <location>
        <begin position="626"/>
        <end position="644"/>
    </location>
</feature>
<proteinExistence type="predicted"/>
<dbReference type="Gene3D" id="3.40.50.1820">
    <property type="entry name" value="alpha/beta hydrolase"/>
    <property type="match status" value="1"/>
</dbReference>
<dbReference type="RefSeq" id="WP_344652661.1">
    <property type="nucleotide sequence ID" value="NZ_BAAAGX010000028.1"/>
</dbReference>
<reference evidence="4" key="1">
    <citation type="journal article" date="2019" name="Int. J. Syst. Evol. Microbiol.">
        <title>The Global Catalogue of Microorganisms (GCM) 10K type strain sequencing project: providing services to taxonomists for standard genome sequencing and annotation.</title>
        <authorList>
            <consortium name="The Broad Institute Genomics Platform"/>
            <consortium name="The Broad Institute Genome Sequencing Center for Infectious Disease"/>
            <person name="Wu L."/>
            <person name="Ma J."/>
        </authorList>
    </citation>
    <scope>NUCLEOTIDE SEQUENCE [LARGE SCALE GENOMIC DNA]</scope>
    <source>
        <strain evidence="4">JCM 10425</strain>
    </source>
</reference>
<comment type="caution">
    <text evidence="3">The sequence shown here is derived from an EMBL/GenBank/DDBJ whole genome shotgun (WGS) entry which is preliminary data.</text>
</comment>
<accession>A0ABP3EPH2</accession>
<feature type="transmembrane region" description="Helical" evidence="1">
    <location>
        <begin position="497"/>
        <end position="523"/>
    </location>
</feature>
<evidence type="ECO:0000259" key="2">
    <source>
        <dbReference type="Pfam" id="PF00561"/>
    </source>
</evidence>
<evidence type="ECO:0000313" key="3">
    <source>
        <dbReference type="EMBL" id="GAA0268248.1"/>
    </source>
</evidence>
<dbReference type="Pfam" id="PF00561">
    <property type="entry name" value="Abhydrolase_1"/>
    <property type="match status" value="1"/>
</dbReference>
<feature type="transmembrane region" description="Helical" evidence="1">
    <location>
        <begin position="602"/>
        <end position="620"/>
    </location>
</feature>
<sequence length="653" mass="68457">MTIKKTIAVTVSGLILLCLVGLALWPSSTLEVPEGARAGSLSMESCEYDTEDGTVAAECGTLVVPETRSDPDSELIALPVVRIRASGTAREPIFRLAGGPGGTNMTFPQASRLTDGHDLVLVGYRGVDGSRRLDCPEVAGTLQTSDDLIGTGTQRRVRTAFKACAERLTKDGVDLTAYSVVQRVEDLEAARKALNYPRINLLSSSAGTRTSMVYSWRHPTSLFRSALVSVNPPGHMVWDPTITDAQFGQYSRLCAADRGCSARTDDFAATMREAAGDLPSRWGPLRVKDGNVRAAGMFGMHNNGPGAAPQTAPNVLDAFLSAAEGDASGVWAMSALGDLLLPEGIVWGEFASFAMLDAPAARKYYAAGGDPGSILGNAGAEFLWGGPEGVATVWPDSPDNAEYRTLRPSQTETLLVSGTIDYSTPAQLARDELLPTLARGKQVILPELGHTGDFYEHRPEASKHLLLTFFDTGAVDDSQFGTRPVDFTPAGPSMSAIATALATTTLVLVLLALALLGFLALRVRRRGGIGPRAGVWLRVLAPLPLGLGALSAAALLVWSVLPQTPLFSSRVIVPSLALFVGLGVVLAWIAPDRPARARRIGAGVAVGGAAAGAFLGLFALAGVTGLLTALIGAAAGANLALLLLDRFRPTEPA</sequence>
<feature type="transmembrane region" description="Helical" evidence="1">
    <location>
        <begin position="571"/>
        <end position="590"/>
    </location>
</feature>
<gene>
    <name evidence="3" type="ORF">GCM10009539_64030</name>
</gene>
<organism evidence="3 4">
    <name type="scientific">Cryptosporangium japonicum</name>
    <dbReference type="NCBI Taxonomy" id="80872"/>
    <lineage>
        <taxon>Bacteria</taxon>
        <taxon>Bacillati</taxon>
        <taxon>Actinomycetota</taxon>
        <taxon>Actinomycetes</taxon>
        <taxon>Cryptosporangiales</taxon>
        <taxon>Cryptosporangiaceae</taxon>
        <taxon>Cryptosporangium</taxon>
    </lineage>
</organism>
<dbReference type="InterPro" id="IPR029058">
    <property type="entry name" value="AB_hydrolase_fold"/>
</dbReference>
<evidence type="ECO:0000256" key="1">
    <source>
        <dbReference type="SAM" id="Phobius"/>
    </source>
</evidence>
<keyword evidence="1" id="KW-1133">Transmembrane helix</keyword>